<dbReference type="Pfam" id="PF00295">
    <property type="entry name" value="Glyco_hydro_28"/>
    <property type="match status" value="1"/>
</dbReference>
<dbReference type="EMBL" id="GL377572">
    <property type="protein sequence ID" value="EFJ32534.1"/>
    <property type="molecule type" value="Genomic_DNA"/>
</dbReference>
<protein>
    <recommendedName>
        <fullName evidence="3">endo-polygalacturonase</fullName>
        <ecNumber evidence="3">3.2.1.15</ecNumber>
    </recommendedName>
</protein>
<keyword evidence="6" id="KW-0732">Signal</keyword>
<dbReference type="HOGENOM" id="CLU_016031_2_3_1"/>
<keyword evidence="16" id="KW-1185">Reference proteome</keyword>
<dbReference type="GO" id="GO:0004650">
    <property type="term" value="F:polygalacturonase activity"/>
    <property type="evidence" value="ECO:0007669"/>
    <property type="project" value="UniProtKB-EC"/>
</dbReference>
<evidence type="ECO:0000256" key="7">
    <source>
        <dbReference type="ARBA" id="ARBA00022737"/>
    </source>
</evidence>
<evidence type="ECO:0000256" key="5">
    <source>
        <dbReference type="ARBA" id="ARBA00022525"/>
    </source>
</evidence>
<evidence type="ECO:0000256" key="2">
    <source>
        <dbReference type="ARBA" id="ARBA00008834"/>
    </source>
</evidence>
<dbReference type="InterPro" id="IPR012334">
    <property type="entry name" value="Pectin_lyas_fold"/>
</dbReference>
<sequence>MIILFWTLSRCAELEQWNILRPRPHPPRRINYTFYNVLDYGALSDGVSDDSEAFLAAWSAACESNYSVMVIPENGTYLLQPTVFPGPCGLGMKVQLDGVLVAPGFFDWNSTNRRQWLRFQHLDGFTLEGTGTIDGQGESWWEQSCKRNHSNPCHPAPEALTIKSCNSTTVRNLHFVNSQQMHLVFDTGVNIRAIGLNISAPQKSPNTDGIHLHDVQSGFIQDCVIATGDDCISIQTGSSRIHIKNVYCGPGHGISIGSLGKDGSAGNVRAVVVDGAVLNGTTNGLRIKSWQGGRGKVYGVLYQNVRMIGVANPIIIDQYYCDSSVPCLNQTSGVEVSGIVYRNITGTSSTAVAVRFACSDSVSCHGIVLMDVNLTSVKAKSSVSSFCENAQGIAVGENSPQGCFGDEEDEEERASSSI</sequence>
<comment type="similarity">
    <text evidence="2 13">Belongs to the glycosyl hydrolase 28 family.</text>
</comment>
<dbReference type="PANTHER" id="PTHR31375">
    <property type="match status" value="1"/>
</dbReference>
<keyword evidence="5" id="KW-0964">Secreted</keyword>
<evidence type="ECO:0000313" key="16">
    <source>
        <dbReference type="Proteomes" id="UP000001514"/>
    </source>
</evidence>
<feature type="region of interest" description="Disordered" evidence="14">
    <location>
        <begin position="398"/>
        <end position="418"/>
    </location>
</feature>
<keyword evidence="7" id="KW-0677">Repeat</keyword>
<dbReference type="OrthoDB" id="187139at2759"/>
<dbReference type="Gene3D" id="2.160.20.10">
    <property type="entry name" value="Single-stranded right-handed beta-helix, Pectin lyase-like"/>
    <property type="match status" value="1"/>
</dbReference>
<evidence type="ECO:0000256" key="1">
    <source>
        <dbReference type="ARBA" id="ARBA00004191"/>
    </source>
</evidence>
<dbReference type="InterPro" id="IPR011050">
    <property type="entry name" value="Pectin_lyase_fold/virulence"/>
</dbReference>
<evidence type="ECO:0000313" key="15">
    <source>
        <dbReference type="EMBL" id="EFJ32534.1"/>
    </source>
</evidence>
<comment type="catalytic activity">
    <reaction evidence="11">
        <text>(1,4-alpha-D-galacturonosyl)n+m + H2O = (1,4-alpha-D-galacturonosyl)n + (1,4-alpha-D-galacturonosyl)m.</text>
        <dbReference type="EC" id="3.2.1.15"/>
    </reaction>
</comment>
<dbReference type="GO" id="GO:0005975">
    <property type="term" value="P:carbohydrate metabolic process"/>
    <property type="evidence" value="ECO:0007669"/>
    <property type="project" value="InterPro"/>
</dbReference>
<feature type="active site" evidence="12">
    <location>
        <position position="252"/>
    </location>
</feature>
<evidence type="ECO:0000256" key="6">
    <source>
        <dbReference type="ARBA" id="ARBA00022729"/>
    </source>
</evidence>
<evidence type="ECO:0000256" key="4">
    <source>
        <dbReference type="ARBA" id="ARBA00022512"/>
    </source>
</evidence>
<dbReference type="AlphaFoldDB" id="D8R5S3"/>
<dbReference type="eggNOG" id="ENOG502R29U">
    <property type="taxonomic scope" value="Eukaryota"/>
</dbReference>
<dbReference type="InterPro" id="IPR000743">
    <property type="entry name" value="Glyco_hydro_28"/>
</dbReference>
<dbReference type="STRING" id="88036.D8R5S3"/>
<proteinExistence type="inferred from homology"/>
<keyword evidence="4" id="KW-0134">Cell wall</keyword>
<evidence type="ECO:0000256" key="9">
    <source>
        <dbReference type="ARBA" id="ARBA00023295"/>
    </source>
</evidence>
<reference evidence="15 16" key="1">
    <citation type="journal article" date="2011" name="Science">
        <title>The Selaginella genome identifies genetic changes associated with the evolution of vascular plants.</title>
        <authorList>
            <person name="Banks J.A."/>
            <person name="Nishiyama T."/>
            <person name="Hasebe M."/>
            <person name="Bowman J.L."/>
            <person name="Gribskov M."/>
            <person name="dePamphilis C."/>
            <person name="Albert V.A."/>
            <person name="Aono N."/>
            <person name="Aoyama T."/>
            <person name="Ambrose B.A."/>
            <person name="Ashton N.W."/>
            <person name="Axtell M.J."/>
            <person name="Barker E."/>
            <person name="Barker M.S."/>
            <person name="Bennetzen J.L."/>
            <person name="Bonawitz N.D."/>
            <person name="Chapple C."/>
            <person name="Cheng C."/>
            <person name="Correa L.G."/>
            <person name="Dacre M."/>
            <person name="DeBarry J."/>
            <person name="Dreyer I."/>
            <person name="Elias M."/>
            <person name="Engstrom E.M."/>
            <person name="Estelle M."/>
            <person name="Feng L."/>
            <person name="Finet C."/>
            <person name="Floyd S.K."/>
            <person name="Frommer W.B."/>
            <person name="Fujita T."/>
            <person name="Gramzow L."/>
            <person name="Gutensohn M."/>
            <person name="Harholt J."/>
            <person name="Hattori M."/>
            <person name="Heyl A."/>
            <person name="Hirai T."/>
            <person name="Hiwatashi Y."/>
            <person name="Ishikawa M."/>
            <person name="Iwata M."/>
            <person name="Karol K.G."/>
            <person name="Koehler B."/>
            <person name="Kolukisaoglu U."/>
            <person name="Kubo M."/>
            <person name="Kurata T."/>
            <person name="Lalonde S."/>
            <person name="Li K."/>
            <person name="Li Y."/>
            <person name="Litt A."/>
            <person name="Lyons E."/>
            <person name="Manning G."/>
            <person name="Maruyama T."/>
            <person name="Michael T.P."/>
            <person name="Mikami K."/>
            <person name="Miyazaki S."/>
            <person name="Morinaga S."/>
            <person name="Murata T."/>
            <person name="Mueller-Roeber B."/>
            <person name="Nelson D.R."/>
            <person name="Obara M."/>
            <person name="Oguri Y."/>
            <person name="Olmstead R.G."/>
            <person name="Onodera N."/>
            <person name="Petersen B.L."/>
            <person name="Pils B."/>
            <person name="Prigge M."/>
            <person name="Rensing S.A."/>
            <person name="Riano-Pachon D.M."/>
            <person name="Roberts A.W."/>
            <person name="Sato Y."/>
            <person name="Scheller H.V."/>
            <person name="Schulz B."/>
            <person name="Schulz C."/>
            <person name="Shakirov E.V."/>
            <person name="Shibagaki N."/>
            <person name="Shinohara N."/>
            <person name="Shippen D.E."/>
            <person name="Soerensen I."/>
            <person name="Sotooka R."/>
            <person name="Sugimoto N."/>
            <person name="Sugita M."/>
            <person name="Sumikawa N."/>
            <person name="Tanurdzic M."/>
            <person name="Theissen G."/>
            <person name="Ulvskov P."/>
            <person name="Wakazuki S."/>
            <person name="Weng J.K."/>
            <person name="Willats W.W."/>
            <person name="Wipf D."/>
            <person name="Wolf P.G."/>
            <person name="Yang L."/>
            <person name="Zimmer A.D."/>
            <person name="Zhu Q."/>
            <person name="Mitros T."/>
            <person name="Hellsten U."/>
            <person name="Loque D."/>
            <person name="Otillar R."/>
            <person name="Salamov A."/>
            <person name="Schmutz J."/>
            <person name="Shapiro H."/>
            <person name="Lindquist E."/>
            <person name="Lucas S."/>
            <person name="Rokhsar D."/>
            <person name="Grigoriev I.V."/>
        </authorList>
    </citation>
    <scope>NUCLEOTIDE SEQUENCE [LARGE SCALE GENOMIC DNA]</scope>
</reference>
<evidence type="ECO:0000256" key="13">
    <source>
        <dbReference type="RuleBase" id="RU361169"/>
    </source>
</evidence>
<dbReference type="Proteomes" id="UP000001514">
    <property type="component" value="Unassembled WGS sequence"/>
</dbReference>
<dbReference type="SUPFAM" id="SSF51126">
    <property type="entry name" value="Pectin lyase-like"/>
    <property type="match status" value="1"/>
</dbReference>
<accession>D8R5S3</accession>
<dbReference type="OMA" id="KGFDQSH"/>
<comment type="subcellular location">
    <subcellularLocation>
        <location evidence="1">Secreted</location>
        <location evidence="1">Cell wall</location>
    </subcellularLocation>
</comment>
<organism evidence="16">
    <name type="scientific">Selaginella moellendorffii</name>
    <name type="common">Spikemoss</name>
    <dbReference type="NCBI Taxonomy" id="88036"/>
    <lineage>
        <taxon>Eukaryota</taxon>
        <taxon>Viridiplantae</taxon>
        <taxon>Streptophyta</taxon>
        <taxon>Embryophyta</taxon>
        <taxon>Tracheophyta</taxon>
        <taxon>Lycopodiopsida</taxon>
        <taxon>Selaginellales</taxon>
        <taxon>Selaginellaceae</taxon>
        <taxon>Selaginella</taxon>
    </lineage>
</organism>
<evidence type="ECO:0000256" key="14">
    <source>
        <dbReference type="SAM" id="MobiDB-lite"/>
    </source>
</evidence>
<dbReference type="GO" id="GO:0071555">
    <property type="term" value="P:cell wall organization"/>
    <property type="evidence" value="ECO:0007669"/>
    <property type="project" value="UniProtKB-KW"/>
</dbReference>
<name>D8R5S3_SELML</name>
<keyword evidence="10" id="KW-0961">Cell wall biogenesis/degradation</keyword>
<dbReference type="EC" id="3.2.1.15" evidence="3"/>
<dbReference type="FunCoup" id="D8R5S3">
    <property type="interactions" value="44"/>
</dbReference>
<evidence type="ECO:0000256" key="11">
    <source>
        <dbReference type="ARBA" id="ARBA00034074"/>
    </source>
</evidence>
<dbReference type="Gramene" id="EFJ32534">
    <property type="protein sequence ID" value="EFJ32534"/>
    <property type="gene ID" value="SELMODRAFT_85947"/>
</dbReference>
<gene>
    <name evidence="15" type="ORF">SELMODRAFT_85947</name>
</gene>
<dbReference type="InParanoid" id="D8R5S3"/>
<evidence type="ECO:0000256" key="10">
    <source>
        <dbReference type="ARBA" id="ARBA00023316"/>
    </source>
</evidence>
<evidence type="ECO:0000256" key="3">
    <source>
        <dbReference type="ARBA" id="ARBA00012736"/>
    </source>
</evidence>
<dbReference type="PROSITE" id="PS00502">
    <property type="entry name" value="POLYGALACTURONASE"/>
    <property type="match status" value="1"/>
</dbReference>
<dbReference type="FunFam" id="2.160.20.10:FF:000032">
    <property type="entry name" value="Pectin lyase-like superfamily protein"/>
    <property type="match status" value="1"/>
</dbReference>
<dbReference type="KEGG" id="smo:SELMODRAFT_85947"/>
<keyword evidence="9 13" id="KW-0326">Glycosidase</keyword>
<evidence type="ECO:0000256" key="8">
    <source>
        <dbReference type="ARBA" id="ARBA00022801"/>
    </source>
</evidence>
<keyword evidence="8 13" id="KW-0378">Hydrolase</keyword>
<evidence type="ECO:0000256" key="12">
    <source>
        <dbReference type="PROSITE-ProRule" id="PRU10052"/>
    </source>
</evidence>